<keyword evidence="3" id="KW-0653">Protein transport</keyword>
<dbReference type="GO" id="GO:0031965">
    <property type="term" value="C:nuclear membrane"/>
    <property type="evidence" value="ECO:0007669"/>
    <property type="project" value="UniProtKB-SubCell"/>
</dbReference>
<dbReference type="GO" id="GO:0006606">
    <property type="term" value="P:protein import into nucleus"/>
    <property type="evidence" value="ECO:0007669"/>
    <property type="project" value="TreeGrafter"/>
</dbReference>
<dbReference type="Gene3D" id="1.10.3450.20">
    <property type="match status" value="1"/>
</dbReference>
<comment type="caution">
    <text evidence="8">The sequence shown here is derived from an EMBL/GenBank/DDBJ whole genome shotgun (WGS) entry which is preliminary data.</text>
</comment>
<dbReference type="GO" id="GO:0017056">
    <property type="term" value="F:structural constituent of nuclear pore"/>
    <property type="evidence" value="ECO:0007669"/>
    <property type="project" value="UniProtKB-UniRule"/>
</dbReference>
<evidence type="ECO:0000256" key="1">
    <source>
        <dbReference type="ARBA" id="ARBA00022448"/>
    </source>
</evidence>
<comment type="similarity">
    <text evidence="7">Belongs to the nucleoporin Nup84/Nup107 family.</text>
</comment>
<dbReference type="PANTHER" id="PTHR13003:SF2">
    <property type="entry name" value="NUCLEAR PORE COMPLEX PROTEIN NUP107"/>
    <property type="match status" value="1"/>
</dbReference>
<evidence type="ECO:0000313" key="9">
    <source>
        <dbReference type="Proteomes" id="UP000605846"/>
    </source>
</evidence>
<keyword evidence="6 7" id="KW-0539">Nucleus</keyword>
<dbReference type="EMBL" id="JABAYA010000084">
    <property type="protein sequence ID" value="KAF7726107.1"/>
    <property type="molecule type" value="Genomic_DNA"/>
</dbReference>
<evidence type="ECO:0000256" key="2">
    <source>
        <dbReference type="ARBA" id="ARBA00022816"/>
    </source>
</evidence>
<dbReference type="AlphaFoldDB" id="A0A8H7BPN5"/>
<keyword evidence="5 7" id="KW-0906">Nuclear pore complex</keyword>
<evidence type="ECO:0000256" key="4">
    <source>
        <dbReference type="ARBA" id="ARBA00023010"/>
    </source>
</evidence>
<dbReference type="Pfam" id="PF04121">
    <property type="entry name" value="Nup84_Nup100"/>
    <property type="match status" value="2"/>
</dbReference>
<dbReference type="PANTHER" id="PTHR13003">
    <property type="entry name" value="NUP107-RELATED"/>
    <property type="match status" value="1"/>
</dbReference>
<dbReference type="GO" id="GO:0006406">
    <property type="term" value="P:mRNA export from nucleus"/>
    <property type="evidence" value="ECO:0007669"/>
    <property type="project" value="TreeGrafter"/>
</dbReference>
<dbReference type="InterPro" id="IPR007252">
    <property type="entry name" value="Nup84/Nup107"/>
</dbReference>
<name>A0A8H7BPN5_9FUNG</name>
<comment type="function">
    <text evidence="7">Functions as a component of the nuclear pore complex (NPC).</text>
</comment>
<keyword evidence="7" id="KW-0472">Membrane</keyword>
<organism evidence="8 9">
    <name type="scientific">Apophysomyces ossiformis</name>
    <dbReference type="NCBI Taxonomy" id="679940"/>
    <lineage>
        <taxon>Eukaryota</taxon>
        <taxon>Fungi</taxon>
        <taxon>Fungi incertae sedis</taxon>
        <taxon>Mucoromycota</taxon>
        <taxon>Mucoromycotina</taxon>
        <taxon>Mucoromycetes</taxon>
        <taxon>Mucorales</taxon>
        <taxon>Mucorineae</taxon>
        <taxon>Mucoraceae</taxon>
        <taxon>Apophysomyces</taxon>
    </lineage>
</organism>
<sequence length="692" mass="79747">MNAKLARSESTITLKRDRCDLDRDFVDTIERAQNLPQLAQHLANVIRKRMNQAKDEGDTVCFDYFYDELRTWELVDTLYGRKERFDVPYFAIVRTWLSTVAHASHMNTDDEKEDTEDEIEAEIHAMFGVNGSTISSNSAEVDQSIKRRLLRPEDKIAFEKLNRSLYMHLRRGEPNKAIALSESCDDPWRTALLKTYVEMNKNINEGKKWTWDKVQRDIWRRSCKALARQHDAQRYEKAFYGVLSGDMENVLPVCKTYEDVLWAYCNAKVDDSFEQYQSPSAQEAISGNSTNLLATKAMKLALNKDSLLPRGHPRRFFHIVQSKLLSKDIPSLVNQLYQACTRNEWQGEFGVSSAYTFVTEALRFASSLILYLSIHGNLQQDEKFNEILAVYMMHITSNLSFKSLIPLSTEEFDGDKDERSLLIELGAQYKLDTAEILRTTYKNTMGAFLSSFPSLHSIESRANVDEIFELEGEITNDVLPCIRALEWLSMSDALADDLIKAANETIRRFLGTRQIYLVKAILDTVPDDIINISVLQTQGDLHIPHFLDEFAKHRLLVECLEEYRKWDCLRYNEPKDTGSLDALKLIHQWKREFETLSESLSMRLRTLLESQWLRVTKAPSDQVLRKIYIPELTIRLYTVLSESDPESCDELVTFIADAKHGFVEELLATGKTLKLFNQMVRARAANKVGLTQ</sequence>
<keyword evidence="1 7" id="KW-0813">Transport</keyword>
<dbReference type="GO" id="GO:0000973">
    <property type="term" value="P:post-transcriptional tethering of RNA polymerase II gene DNA at nuclear periphery"/>
    <property type="evidence" value="ECO:0007669"/>
    <property type="project" value="TreeGrafter"/>
</dbReference>
<keyword evidence="9" id="KW-1185">Reference proteome</keyword>
<keyword evidence="4 7" id="KW-0811">Translocation</keyword>
<reference evidence="8" key="1">
    <citation type="submission" date="2020-01" db="EMBL/GenBank/DDBJ databases">
        <title>Genome Sequencing of Three Apophysomyces-Like Fungal Strains Confirms a Novel Fungal Genus in the Mucoromycota with divergent Burkholderia-like Endosymbiotic Bacteria.</title>
        <authorList>
            <person name="Stajich J.E."/>
            <person name="Macias A.M."/>
            <person name="Carter-House D."/>
            <person name="Lovett B."/>
            <person name="Kasson L.R."/>
            <person name="Berry K."/>
            <person name="Grigoriev I."/>
            <person name="Chang Y."/>
            <person name="Spatafora J."/>
            <person name="Kasson M.T."/>
        </authorList>
    </citation>
    <scope>NUCLEOTIDE SEQUENCE</scope>
    <source>
        <strain evidence="8">NRRL A-21654</strain>
    </source>
</reference>
<accession>A0A8H7BPN5</accession>
<dbReference type="GO" id="GO:0031080">
    <property type="term" value="C:nuclear pore outer ring"/>
    <property type="evidence" value="ECO:0007669"/>
    <property type="project" value="TreeGrafter"/>
</dbReference>
<evidence type="ECO:0000256" key="6">
    <source>
        <dbReference type="ARBA" id="ARBA00023242"/>
    </source>
</evidence>
<dbReference type="Gene3D" id="1.20.190.50">
    <property type="match status" value="1"/>
</dbReference>
<keyword evidence="2" id="KW-0509">mRNA transport</keyword>
<evidence type="ECO:0000256" key="5">
    <source>
        <dbReference type="ARBA" id="ARBA00023132"/>
    </source>
</evidence>
<gene>
    <name evidence="8" type="ORF">EC973_009082</name>
</gene>
<evidence type="ECO:0000256" key="3">
    <source>
        <dbReference type="ARBA" id="ARBA00022927"/>
    </source>
</evidence>
<protein>
    <recommendedName>
        <fullName evidence="7">Nuclear pore complex protein</fullName>
    </recommendedName>
</protein>
<proteinExistence type="inferred from homology"/>
<dbReference type="OrthoDB" id="3098at2759"/>
<comment type="subunit">
    <text evidence="7">Part of the nuclear pore complex (NPC).</text>
</comment>
<comment type="subcellular location">
    <subcellularLocation>
        <location evidence="7">Nucleus</location>
        <location evidence="7">Nuclear pore complex</location>
    </subcellularLocation>
    <subcellularLocation>
        <location evidence="7">Nucleus membrane</location>
    </subcellularLocation>
</comment>
<evidence type="ECO:0000313" key="8">
    <source>
        <dbReference type="EMBL" id="KAF7726107.1"/>
    </source>
</evidence>
<evidence type="ECO:0000256" key="7">
    <source>
        <dbReference type="RuleBase" id="RU365072"/>
    </source>
</evidence>
<dbReference type="Proteomes" id="UP000605846">
    <property type="component" value="Unassembled WGS sequence"/>
</dbReference>